<dbReference type="Proteomes" id="UP001224845">
    <property type="component" value="Unassembled WGS sequence"/>
</dbReference>
<dbReference type="SUPFAM" id="SSF55073">
    <property type="entry name" value="Nucleotide cyclase"/>
    <property type="match status" value="1"/>
</dbReference>
<dbReference type="InterPro" id="IPR035919">
    <property type="entry name" value="EAL_sf"/>
</dbReference>
<dbReference type="SUPFAM" id="SSF141868">
    <property type="entry name" value="EAL domain-like"/>
    <property type="match status" value="1"/>
</dbReference>
<dbReference type="InterPro" id="IPR003660">
    <property type="entry name" value="HAMP_dom"/>
</dbReference>
<gene>
    <name evidence="5" type="ORF">J2W39_005982</name>
</gene>
<dbReference type="Pfam" id="PF00672">
    <property type="entry name" value="HAMP"/>
    <property type="match status" value="1"/>
</dbReference>
<keyword evidence="1" id="KW-1133">Transmembrane helix</keyword>
<evidence type="ECO:0000313" key="6">
    <source>
        <dbReference type="Proteomes" id="UP001224845"/>
    </source>
</evidence>
<sequence length="731" mass="80213">MIKFPIGFPRGRRTRSLRVEIALGFGVVIVLMLALGASFYLSEQRSAAAIDKLLSSDNRMADLSLRSSLAMYKARDAENELLLSADRLGVAQASERSLPAMQNHLLDMREYLASLRILSTDPKFRDQVDRIETQTRQYEDGFLAFIARHGKEGLPESADALRQGYLATAVAIESSVEALHTEATKRALQTRSDVERAARFSRWAVIALVALAILLSAAAATVVSRRITGSIARLVAFSGRVAAGDFSARTPQGRADEFGILASAMNRMAESIENSNALLESSADTLKHQATHDPLTGLPNRALLEDRLRQAISYADRYGRLMTVVFINLDGFRRINDSLGRKAGDELLKVMAGRMRQCLRSVDTVVRTGGDEFVIILYDQPGDGTEVAPALQRLLDAIAQPVQLDGQEEIQVTGSMGVATYPADGADADALLMNADAAMSRAKASGRNNFEFYAAEMSGAIRDELALREGLRHALARSEFHLAYQPQLDMESGRVTGAEALIRWQHPERGLISPVEFIPFAEETGLIVPIGEWVLRTACAQNKAWQDEGLPAFSISVNVSARQFRERTLIEQVAEALEDSGLEARFLELELTESMVMEDLEKALQAMRALQAMGVQLSIDDFGTGYSSLSALKRFPIARLKIDRAFVRDIPGDEDDKAIAKAIISLGHELNLKVIAEGVETEQQLEFLRAHGCDEMQGYLFSRPVPPAELAALVRTRSAAADARPRRVAAR</sequence>
<protein>
    <submittedName>
        <fullName evidence="5">Diguanylate cyclase (GGDEF)-like protein</fullName>
    </submittedName>
</protein>
<evidence type="ECO:0000259" key="3">
    <source>
        <dbReference type="PROSITE" id="PS50885"/>
    </source>
</evidence>
<evidence type="ECO:0000313" key="5">
    <source>
        <dbReference type="EMBL" id="MDP9974712.1"/>
    </source>
</evidence>
<dbReference type="PANTHER" id="PTHR44757">
    <property type="entry name" value="DIGUANYLATE CYCLASE DGCP"/>
    <property type="match status" value="1"/>
</dbReference>
<reference evidence="5" key="1">
    <citation type="submission" date="2023-07" db="EMBL/GenBank/DDBJ databases">
        <title>Sorghum-associated microbial communities from plants grown in Nebraska, USA.</title>
        <authorList>
            <person name="Schachtman D."/>
        </authorList>
    </citation>
    <scope>NUCLEOTIDE SEQUENCE</scope>
    <source>
        <strain evidence="5">DS3315</strain>
    </source>
</reference>
<dbReference type="PANTHER" id="PTHR44757:SF2">
    <property type="entry name" value="BIOFILM ARCHITECTURE MAINTENANCE PROTEIN MBAA"/>
    <property type="match status" value="1"/>
</dbReference>
<dbReference type="Gene3D" id="6.10.340.10">
    <property type="match status" value="1"/>
</dbReference>
<keyword evidence="1" id="KW-0812">Transmembrane</keyword>
<dbReference type="EMBL" id="JAUSRV010000019">
    <property type="protein sequence ID" value="MDP9974712.1"/>
    <property type="molecule type" value="Genomic_DNA"/>
</dbReference>
<evidence type="ECO:0000256" key="1">
    <source>
        <dbReference type="SAM" id="Phobius"/>
    </source>
</evidence>
<accession>A0AAW8EPD5</accession>
<feature type="domain" description="EAL" evidence="2">
    <location>
        <begin position="464"/>
        <end position="718"/>
    </location>
</feature>
<dbReference type="PROSITE" id="PS50887">
    <property type="entry name" value="GGDEF"/>
    <property type="match status" value="1"/>
</dbReference>
<dbReference type="Pfam" id="PF00990">
    <property type="entry name" value="GGDEF"/>
    <property type="match status" value="1"/>
</dbReference>
<dbReference type="InterPro" id="IPR000160">
    <property type="entry name" value="GGDEF_dom"/>
</dbReference>
<organism evidence="5 6">
    <name type="scientific">Variovorax paradoxus</name>
    <dbReference type="NCBI Taxonomy" id="34073"/>
    <lineage>
        <taxon>Bacteria</taxon>
        <taxon>Pseudomonadati</taxon>
        <taxon>Pseudomonadota</taxon>
        <taxon>Betaproteobacteria</taxon>
        <taxon>Burkholderiales</taxon>
        <taxon>Comamonadaceae</taxon>
        <taxon>Variovorax</taxon>
    </lineage>
</organism>
<feature type="domain" description="HAMP" evidence="3">
    <location>
        <begin position="225"/>
        <end position="277"/>
    </location>
</feature>
<dbReference type="SMART" id="SM00052">
    <property type="entry name" value="EAL"/>
    <property type="match status" value="1"/>
</dbReference>
<dbReference type="GO" id="GO:0007165">
    <property type="term" value="P:signal transduction"/>
    <property type="evidence" value="ECO:0007669"/>
    <property type="project" value="InterPro"/>
</dbReference>
<dbReference type="PROSITE" id="PS50885">
    <property type="entry name" value="HAMP"/>
    <property type="match status" value="1"/>
</dbReference>
<dbReference type="PROSITE" id="PS50883">
    <property type="entry name" value="EAL"/>
    <property type="match status" value="1"/>
</dbReference>
<proteinExistence type="predicted"/>
<dbReference type="NCBIfam" id="TIGR00254">
    <property type="entry name" value="GGDEF"/>
    <property type="match status" value="1"/>
</dbReference>
<comment type="caution">
    <text evidence="5">The sequence shown here is derived from an EMBL/GenBank/DDBJ whole genome shotgun (WGS) entry which is preliminary data.</text>
</comment>
<feature type="transmembrane region" description="Helical" evidence="1">
    <location>
        <begin position="21"/>
        <end position="41"/>
    </location>
</feature>
<dbReference type="CDD" id="cd01949">
    <property type="entry name" value="GGDEF"/>
    <property type="match status" value="1"/>
</dbReference>
<name>A0AAW8EPD5_VARPD</name>
<dbReference type="RefSeq" id="WP_230537869.1">
    <property type="nucleotide sequence ID" value="NZ_CAXUQK020000002.1"/>
</dbReference>
<dbReference type="InterPro" id="IPR029787">
    <property type="entry name" value="Nucleotide_cyclase"/>
</dbReference>
<dbReference type="SMART" id="SM00304">
    <property type="entry name" value="HAMP"/>
    <property type="match status" value="1"/>
</dbReference>
<dbReference type="InterPro" id="IPR001633">
    <property type="entry name" value="EAL_dom"/>
</dbReference>
<dbReference type="InterPro" id="IPR052155">
    <property type="entry name" value="Biofilm_reg_signaling"/>
</dbReference>
<dbReference type="FunFam" id="3.20.20.450:FF:000001">
    <property type="entry name" value="Cyclic di-GMP phosphodiesterase yahA"/>
    <property type="match status" value="1"/>
</dbReference>
<evidence type="ECO:0000259" key="2">
    <source>
        <dbReference type="PROSITE" id="PS50883"/>
    </source>
</evidence>
<dbReference type="SMART" id="SM00267">
    <property type="entry name" value="GGDEF"/>
    <property type="match status" value="1"/>
</dbReference>
<feature type="transmembrane region" description="Helical" evidence="1">
    <location>
        <begin position="203"/>
        <end position="223"/>
    </location>
</feature>
<feature type="domain" description="GGDEF" evidence="4">
    <location>
        <begin position="320"/>
        <end position="455"/>
    </location>
</feature>
<dbReference type="CDD" id="cd06225">
    <property type="entry name" value="HAMP"/>
    <property type="match status" value="1"/>
</dbReference>
<dbReference type="Gene3D" id="3.20.20.450">
    <property type="entry name" value="EAL domain"/>
    <property type="match status" value="1"/>
</dbReference>
<dbReference type="Pfam" id="PF00563">
    <property type="entry name" value="EAL"/>
    <property type="match status" value="1"/>
</dbReference>
<evidence type="ECO:0000259" key="4">
    <source>
        <dbReference type="PROSITE" id="PS50887"/>
    </source>
</evidence>
<dbReference type="Gene3D" id="3.30.70.270">
    <property type="match status" value="1"/>
</dbReference>
<keyword evidence="1" id="KW-0472">Membrane</keyword>
<dbReference type="SUPFAM" id="SSF158472">
    <property type="entry name" value="HAMP domain-like"/>
    <property type="match status" value="1"/>
</dbReference>
<dbReference type="AlphaFoldDB" id="A0AAW8EPD5"/>
<dbReference type="InterPro" id="IPR043128">
    <property type="entry name" value="Rev_trsase/Diguanyl_cyclase"/>
</dbReference>
<dbReference type="GO" id="GO:0016020">
    <property type="term" value="C:membrane"/>
    <property type="evidence" value="ECO:0007669"/>
    <property type="project" value="InterPro"/>
</dbReference>
<dbReference type="CDD" id="cd01948">
    <property type="entry name" value="EAL"/>
    <property type="match status" value="1"/>
</dbReference>